<reference evidence="2" key="1">
    <citation type="submission" date="2009-10" db="EMBL/GenBank/DDBJ databases">
        <title>Diversity of trophic interactions inside an arsenic-rich microbial ecosystem.</title>
        <authorList>
            <person name="Bertin P.N."/>
            <person name="Heinrich-Salmeron A."/>
            <person name="Pelletier E."/>
            <person name="Goulhen-Chollet F."/>
            <person name="Arsene-Ploetze F."/>
            <person name="Gallien S."/>
            <person name="Calteau A."/>
            <person name="Vallenet D."/>
            <person name="Casiot C."/>
            <person name="Chane-Woon-Ming B."/>
            <person name="Giloteaux L."/>
            <person name="Barakat M."/>
            <person name="Bonnefoy V."/>
            <person name="Bruneel O."/>
            <person name="Chandler M."/>
            <person name="Cleiss J."/>
            <person name="Duran R."/>
            <person name="Elbaz-Poulichet F."/>
            <person name="Fonknechten N."/>
            <person name="Lauga B."/>
            <person name="Mornico D."/>
            <person name="Ortet P."/>
            <person name="Schaeffer C."/>
            <person name="Siguier P."/>
            <person name="Alexander Thil Smith A."/>
            <person name="Van Dorsselaer A."/>
            <person name="Weissenbach J."/>
            <person name="Medigue C."/>
            <person name="Le Paslier D."/>
        </authorList>
    </citation>
    <scope>NUCLEOTIDE SEQUENCE</scope>
</reference>
<comment type="caution">
    <text evidence="2">The sequence shown here is derived from an EMBL/GenBank/DDBJ whole genome shotgun (WGS) entry which is preliminary data.</text>
</comment>
<keyword evidence="2" id="KW-0413">Isomerase</keyword>
<feature type="domain" description="NAD-dependent epimerase/dehydratase" evidence="1">
    <location>
        <begin position="10"/>
        <end position="239"/>
    </location>
</feature>
<gene>
    <name evidence="2" type="ORF">CARN4_2399</name>
</gene>
<dbReference type="InterPro" id="IPR036291">
    <property type="entry name" value="NAD(P)-bd_dom_sf"/>
</dbReference>
<sequence>MQPSPKVIGVTGVAGFIGSNLADRLLAEGYRVVGIDNLAYGVREQIPHGVDFHQRDIRDKNLREILSGVDVLFHLAAKNCIADCQDDPVETSDINVTGTVNVFESARRADVKKIVYAESSALYEGSSLLPTPESEVSPQSMYAVSKLAGMAFAEAYQRFFGLRMTALRYFCVYGPRQDFRRSIPPVMSAFIIKLLRGEQPTIYGTGEKRRDFIFVDDVNDFHLRCISDDRTDGGTYNLGSGTNNSVNEIYRAVAELLESPIEPIHRPDQPGEALNTLANISAASALGWKPSVNLREGLRRSIDYIQREVLATD</sequence>
<dbReference type="InterPro" id="IPR050177">
    <property type="entry name" value="Lipid_A_modif_metabolic_enz"/>
</dbReference>
<dbReference type="InterPro" id="IPR001509">
    <property type="entry name" value="Epimerase_deHydtase"/>
</dbReference>
<dbReference type="SUPFAM" id="SSF51735">
    <property type="entry name" value="NAD(P)-binding Rossmann-fold domains"/>
    <property type="match status" value="1"/>
</dbReference>
<protein>
    <submittedName>
        <fullName evidence="2">Putative NAD-dependent epimerase/dehydratase (WbpP)</fullName>
        <ecNumber evidence="2">4.2.1.-</ecNumber>
        <ecNumber evidence="2">5.1.3.-</ecNumber>
    </submittedName>
</protein>
<organism evidence="2">
    <name type="scientific">mine drainage metagenome</name>
    <dbReference type="NCBI Taxonomy" id="410659"/>
    <lineage>
        <taxon>unclassified sequences</taxon>
        <taxon>metagenomes</taxon>
        <taxon>ecological metagenomes</taxon>
    </lineage>
</organism>
<dbReference type="GO" id="GO:0016829">
    <property type="term" value="F:lyase activity"/>
    <property type="evidence" value="ECO:0007669"/>
    <property type="project" value="UniProtKB-KW"/>
</dbReference>
<dbReference type="EC" id="5.1.3.-" evidence="2"/>
<accession>E6Q5T0</accession>
<name>E6Q5T0_9ZZZZ</name>
<proteinExistence type="predicted"/>
<dbReference type="Gene3D" id="3.40.50.720">
    <property type="entry name" value="NAD(P)-binding Rossmann-like Domain"/>
    <property type="match status" value="1"/>
</dbReference>
<dbReference type="EC" id="4.2.1.-" evidence="2"/>
<dbReference type="PANTHER" id="PTHR43245:SF13">
    <property type="entry name" value="UDP-D-APIOSE_UDP-D-XYLOSE SYNTHASE 2"/>
    <property type="match status" value="1"/>
</dbReference>
<dbReference type="AlphaFoldDB" id="E6Q5T0"/>
<dbReference type="PANTHER" id="PTHR43245">
    <property type="entry name" value="BIFUNCTIONAL POLYMYXIN RESISTANCE PROTEIN ARNA"/>
    <property type="match status" value="1"/>
</dbReference>
<keyword evidence="2" id="KW-0456">Lyase</keyword>
<dbReference type="Pfam" id="PF01370">
    <property type="entry name" value="Epimerase"/>
    <property type="match status" value="1"/>
</dbReference>
<dbReference type="Gene3D" id="3.90.25.10">
    <property type="entry name" value="UDP-galactose 4-epimerase, domain 1"/>
    <property type="match status" value="1"/>
</dbReference>
<evidence type="ECO:0000313" key="2">
    <source>
        <dbReference type="EMBL" id="CBI02551.1"/>
    </source>
</evidence>
<evidence type="ECO:0000259" key="1">
    <source>
        <dbReference type="Pfam" id="PF01370"/>
    </source>
</evidence>
<dbReference type="GO" id="GO:0016853">
    <property type="term" value="F:isomerase activity"/>
    <property type="evidence" value="ECO:0007669"/>
    <property type="project" value="UniProtKB-KW"/>
</dbReference>
<dbReference type="EMBL" id="CABO01000039">
    <property type="protein sequence ID" value="CBI02551.1"/>
    <property type="molecule type" value="Genomic_DNA"/>
</dbReference>